<accession>A0AAN6U9U8</accession>
<comment type="caution">
    <text evidence="1">The sequence shown here is derived from an EMBL/GenBank/DDBJ whole genome shotgun (WGS) entry which is preliminary data.</text>
</comment>
<reference evidence="1" key="1">
    <citation type="journal article" date="2023" name="Mol. Phylogenet. Evol.">
        <title>Genome-scale phylogeny and comparative genomics of the fungal order Sordariales.</title>
        <authorList>
            <person name="Hensen N."/>
            <person name="Bonometti L."/>
            <person name="Westerberg I."/>
            <person name="Brannstrom I.O."/>
            <person name="Guillou S."/>
            <person name="Cros-Aarteil S."/>
            <person name="Calhoun S."/>
            <person name="Haridas S."/>
            <person name="Kuo A."/>
            <person name="Mondo S."/>
            <person name="Pangilinan J."/>
            <person name="Riley R."/>
            <person name="LaButti K."/>
            <person name="Andreopoulos B."/>
            <person name="Lipzen A."/>
            <person name="Chen C."/>
            <person name="Yan M."/>
            <person name="Daum C."/>
            <person name="Ng V."/>
            <person name="Clum A."/>
            <person name="Steindorff A."/>
            <person name="Ohm R.A."/>
            <person name="Martin F."/>
            <person name="Silar P."/>
            <person name="Natvig D.O."/>
            <person name="Lalanne C."/>
            <person name="Gautier V."/>
            <person name="Ament-Velasquez S.L."/>
            <person name="Kruys A."/>
            <person name="Hutchinson M.I."/>
            <person name="Powell A.J."/>
            <person name="Barry K."/>
            <person name="Miller A.N."/>
            <person name="Grigoriev I.V."/>
            <person name="Debuchy R."/>
            <person name="Gladieux P."/>
            <person name="Hiltunen Thoren M."/>
            <person name="Johannesson H."/>
        </authorList>
    </citation>
    <scope>NUCLEOTIDE SEQUENCE</scope>
    <source>
        <strain evidence="1">CBS 731.68</strain>
    </source>
</reference>
<name>A0AAN6U9U8_9PEZI</name>
<dbReference type="GeneID" id="87824472"/>
<dbReference type="Proteomes" id="UP001302602">
    <property type="component" value="Unassembled WGS sequence"/>
</dbReference>
<gene>
    <name evidence="1" type="ORF">N657DRAFT_50580</name>
</gene>
<keyword evidence="2" id="KW-1185">Reference proteome</keyword>
<organism evidence="1 2">
    <name type="scientific">Parathielavia appendiculata</name>
    <dbReference type="NCBI Taxonomy" id="2587402"/>
    <lineage>
        <taxon>Eukaryota</taxon>
        <taxon>Fungi</taxon>
        <taxon>Dikarya</taxon>
        <taxon>Ascomycota</taxon>
        <taxon>Pezizomycotina</taxon>
        <taxon>Sordariomycetes</taxon>
        <taxon>Sordariomycetidae</taxon>
        <taxon>Sordariales</taxon>
        <taxon>Chaetomiaceae</taxon>
        <taxon>Parathielavia</taxon>
    </lineage>
</organism>
<protein>
    <submittedName>
        <fullName evidence="1">Uncharacterized protein</fullName>
    </submittedName>
</protein>
<dbReference type="EMBL" id="MU853223">
    <property type="protein sequence ID" value="KAK4129033.1"/>
    <property type="molecule type" value="Genomic_DNA"/>
</dbReference>
<dbReference type="RefSeq" id="XP_062652804.1">
    <property type="nucleotide sequence ID" value="XM_062787702.1"/>
</dbReference>
<evidence type="ECO:0000313" key="2">
    <source>
        <dbReference type="Proteomes" id="UP001302602"/>
    </source>
</evidence>
<dbReference type="AlphaFoldDB" id="A0AAN6U9U8"/>
<proteinExistence type="predicted"/>
<evidence type="ECO:0000313" key="1">
    <source>
        <dbReference type="EMBL" id="KAK4129033.1"/>
    </source>
</evidence>
<sequence length="195" mass="21237">MTRRAKDASDQAARRCKFESTTGSKRVECGRQVKQGKVPDAACKRVGPFSSPGNGIPNSLGFAIVARSIWEFGSVAGRESWRRDVISGAVRRPTRRVGFTHAKRGSATNSRLSSSLKRSAVFYCMLELNCDEVSSLKTSDLPSAPINLLSHAGHRHPKSSNSQFGLSGIVSARFVQLSRAFCTEQIVPKCIRPKA</sequence>
<reference evidence="1" key="2">
    <citation type="submission" date="2023-05" db="EMBL/GenBank/DDBJ databases">
        <authorList>
            <consortium name="Lawrence Berkeley National Laboratory"/>
            <person name="Steindorff A."/>
            <person name="Hensen N."/>
            <person name="Bonometti L."/>
            <person name="Westerberg I."/>
            <person name="Brannstrom I.O."/>
            <person name="Guillou S."/>
            <person name="Cros-Aarteil S."/>
            <person name="Calhoun S."/>
            <person name="Haridas S."/>
            <person name="Kuo A."/>
            <person name="Mondo S."/>
            <person name="Pangilinan J."/>
            <person name="Riley R."/>
            <person name="Labutti K."/>
            <person name="Andreopoulos B."/>
            <person name="Lipzen A."/>
            <person name="Chen C."/>
            <person name="Yanf M."/>
            <person name="Daum C."/>
            <person name="Ng V."/>
            <person name="Clum A."/>
            <person name="Ohm R."/>
            <person name="Martin F."/>
            <person name="Silar P."/>
            <person name="Natvig D."/>
            <person name="Lalanne C."/>
            <person name="Gautier V."/>
            <person name="Ament-Velasquez S.L."/>
            <person name="Kruys A."/>
            <person name="Hutchinson M.I."/>
            <person name="Powell A.J."/>
            <person name="Barry K."/>
            <person name="Miller A.N."/>
            <person name="Grigoriev I.V."/>
            <person name="Debuchy R."/>
            <person name="Gladieux P."/>
            <person name="Thoren M.H."/>
            <person name="Johannesson H."/>
        </authorList>
    </citation>
    <scope>NUCLEOTIDE SEQUENCE</scope>
    <source>
        <strain evidence="1">CBS 731.68</strain>
    </source>
</reference>